<sequence length="48" mass="5983">ITTIMMKRDRLYREREEERRRREESPRCNVKLDVEGKRKFLAKEQGNM</sequence>
<reference evidence="1 2" key="1">
    <citation type="submission" date="2020-12" db="EMBL/GenBank/DDBJ databases">
        <title>Concerted genomic and epigenomic changes stabilize Arabidopsis allopolyploids.</title>
        <authorList>
            <person name="Chen Z."/>
        </authorList>
    </citation>
    <scope>NUCLEOTIDE SEQUENCE [LARGE SCALE GENOMIC DNA]</scope>
    <source>
        <strain evidence="1">As9502</strain>
        <tissue evidence="1">Leaf</tissue>
    </source>
</reference>
<dbReference type="Proteomes" id="UP000694251">
    <property type="component" value="Chromosome 5"/>
</dbReference>
<dbReference type="EMBL" id="JAEFBJ010000005">
    <property type="protein sequence ID" value="KAG7610881.1"/>
    <property type="molecule type" value="Genomic_DNA"/>
</dbReference>
<protein>
    <submittedName>
        <fullName evidence="1">Uncharacterized protein</fullName>
    </submittedName>
</protein>
<comment type="caution">
    <text evidence="1">The sequence shown here is derived from an EMBL/GenBank/DDBJ whole genome shotgun (WGS) entry which is preliminary data.</text>
</comment>
<evidence type="ECO:0000313" key="2">
    <source>
        <dbReference type="Proteomes" id="UP000694251"/>
    </source>
</evidence>
<evidence type="ECO:0000313" key="1">
    <source>
        <dbReference type="EMBL" id="KAG7610881.1"/>
    </source>
</evidence>
<name>A0A8T2DU64_ARASU</name>
<proteinExistence type="predicted"/>
<feature type="non-terminal residue" evidence="1">
    <location>
        <position position="1"/>
    </location>
</feature>
<organism evidence="1 2">
    <name type="scientific">Arabidopsis suecica</name>
    <name type="common">Swedish thale-cress</name>
    <name type="synonym">Cardaminopsis suecica</name>
    <dbReference type="NCBI Taxonomy" id="45249"/>
    <lineage>
        <taxon>Eukaryota</taxon>
        <taxon>Viridiplantae</taxon>
        <taxon>Streptophyta</taxon>
        <taxon>Embryophyta</taxon>
        <taxon>Tracheophyta</taxon>
        <taxon>Spermatophyta</taxon>
        <taxon>Magnoliopsida</taxon>
        <taxon>eudicotyledons</taxon>
        <taxon>Gunneridae</taxon>
        <taxon>Pentapetalae</taxon>
        <taxon>rosids</taxon>
        <taxon>malvids</taxon>
        <taxon>Brassicales</taxon>
        <taxon>Brassicaceae</taxon>
        <taxon>Camelineae</taxon>
        <taxon>Arabidopsis</taxon>
    </lineage>
</organism>
<gene>
    <name evidence="1" type="ORF">ISN44_As05g029970</name>
</gene>
<keyword evidence="2" id="KW-1185">Reference proteome</keyword>
<accession>A0A8T2DU64</accession>
<dbReference type="AlphaFoldDB" id="A0A8T2DU64"/>